<dbReference type="Pfam" id="PF09375">
    <property type="entry name" value="Peptidase_M75"/>
    <property type="match status" value="1"/>
</dbReference>
<reference evidence="6 7" key="1">
    <citation type="submission" date="2023-03" db="EMBL/GenBank/DDBJ databases">
        <title>Bacillus Genome Sequencing.</title>
        <authorList>
            <person name="Dunlap C."/>
        </authorList>
    </citation>
    <scope>NUCLEOTIDE SEQUENCE [LARGE SCALE GENOMIC DNA]</scope>
    <source>
        <strain evidence="6 7">BD-533</strain>
    </source>
</reference>
<comment type="subcellular location">
    <subcellularLocation>
        <location evidence="1">Cell envelope</location>
    </subcellularLocation>
</comment>
<evidence type="ECO:0000313" key="7">
    <source>
        <dbReference type="Proteomes" id="UP001338137"/>
    </source>
</evidence>
<evidence type="ECO:0000313" key="6">
    <source>
        <dbReference type="EMBL" id="MEC0228360.1"/>
    </source>
</evidence>
<comment type="caution">
    <text evidence="6">The sequence shown here is derived from an EMBL/GenBank/DDBJ whole genome shotgun (WGS) entry which is preliminary data.</text>
</comment>
<keyword evidence="3 4" id="KW-0732">Signal</keyword>
<feature type="domain" description="Imelysin-like" evidence="5">
    <location>
        <begin position="151"/>
        <end position="380"/>
    </location>
</feature>
<protein>
    <submittedName>
        <fullName evidence="6">EfeM/EfeO family lipoprotein</fullName>
    </submittedName>
</protein>
<evidence type="ECO:0000256" key="3">
    <source>
        <dbReference type="ARBA" id="ARBA00022729"/>
    </source>
</evidence>
<dbReference type="PROSITE" id="PS51257">
    <property type="entry name" value="PROKAR_LIPOPROTEIN"/>
    <property type="match status" value="1"/>
</dbReference>
<dbReference type="Proteomes" id="UP001338137">
    <property type="component" value="Unassembled WGS sequence"/>
</dbReference>
<name>A0ABU6G302_9BACL</name>
<evidence type="ECO:0000256" key="2">
    <source>
        <dbReference type="ARBA" id="ARBA00005989"/>
    </source>
</evidence>
<evidence type="ECO:0000256" key="4">
    <source>
        <dbReference type="SAM" id="SignalP"/>
    </source>
</evidence>
<sequence>MNKRQQLIILAAATTLVLAGCGKTTTTTEPAKVPFKDGSAALTASIDQLKTQLDANKVKDPKKLSEQFDNQWLSFEDEVKPKFPELYFKVEKFLTPLEAGLKQDKLDYPTLTALNNNLKAAVAELTTSFADNKGAVNKDVISASKELQEAAKAYNKYVQDQGKQLVTLLEQLDAAVKSGDLKKAQEAYGQSRMPYERIEPIIETFSELDGVMDARVDDFKNEKDPAFTGYHRIEYLLFVKKNVKDAEPFSARLLEDGKKMQQAIASTTIEPTDFIAGVGELMEEAQSKKITGEEERWSGATVPVIRANVEGAQAIYDLVKAELKKKDAALDEKISKSLAAVIETMNTLSPVGATWNDFSKIEQAKQIDLKNKLEALAEPLVKMPGTLSK</sequence>
<dbReference type="RefSeq" id="WP_173215649.1">
    <property type="nucleotide sequence ID" value="NZ_JABMKZ010000002.1"/>
</dbReference>
<comment type="similarity">
    <text evidence="2">Belongs to the EfeM/EfeO family.</text>
</comment>
<evidence type="ECO:0000256" key="1">
    <source>
        <dbReference type="ARBA" id="ARBA00004196"/>
    </source>
</evidence>
<keyword evidence="7" id="KW-1185">Reference proteome</keyword>
<dbReference type="InterPro" id="IPR034981">
    <property type="entry name" value="Imelysin-like_EfeO/Algp7"/>
</dbReference>
<accession>A0ABU6G302</accession>
<dbReference type="InterPro" id="IPR038352">
    <property type="entry name" value="Imelysin_sf"/>
</dbReference>
<feature type="signal peptide" evidence="4">
    <location>
        <begin position="1"/>
        <end position="19"/>
    </location>
</feature>
<organism evidence="6 7">
    <name type="scientific">Paenibacillus alba</name>
    <dbReference type="NCBI Taxonomy" id="1197127"/>
    <lineage>
        <taxon>Bacteria</taxon>
        <taxon>Bacillati</taxon>
        <taxon>Bacillota</taxon>
        <taxon>Bacilli</taxon>
        <taxon>Bacillales</taxon>
        <taxon>Paenibacillaceae</taxon>
        <taxon>Paenibacillus</taxon>
    </lineage>
</organism>
<dbReference type="InterPro" id="IPR018976">
    <property type="entry name" value="Imelysin-like"/>
</dbReference>
<feature type="chain" id="PRO_5047220375" evidence="4">
    <location>
        <begin position="20"/>
        <end position="389"/>
    </location>
</feature>
<dbReference type="Gene3D" id="1.20.1420.20">
    <property type="entry name" value="M75 peptidase, HXXE motif"/>
    <property type="match status" value="1"/>
</dbReference>
<dbReference type="EMBL" id="JARLKY010000031">
    <property type="protein sequence ID" value="MEC0228360.1"/>
    <property type="molecule type" value="Genomic_DNA"/>
</dbReference>
<dbReference type="PANTHER" id="PTHR39192:SF1">
    <property type="entry name" value="IRON UPTAKE SYSTEM COMPONENT EFEO"/>
    <property type="match status" value="1"/>
</dbReference>
<evidence type="ECO:0000259" key="5">
    <source>
        <dbReference type="Pfam" id="PF09375"/>
    </source>
</evidence>
<dbReference type="InterPro" id="IPR050894">
    <property type="entry name" value="EfeM/EfeO_iron_uptake"/>
</dbReference>
<keyword evidence="6" id="KW-0449">Lipoprotein</keyword>
<dbReference type="PANTHER" id="PTHR39192">
    <property type="entry name" value="IRON UPTAKE SYSTEM COMPONENT EFEO"/>
    <property type="match status" value="1"/>
</dbReference>
<dbReference type="CDD" id="cd14656">
    <property type="entry name" value="Imelysin-like_EfeO"/>
    <property type="match status" value="1"/>
</dbReference>
<proteinExistence type="inferred from homology"/>
<gene>
    <name evidence="6" type="ORF">P4I72_14605</name>
</gene>